<dbReference type="InterPro" id="IPR018946">
    <property type="entry name" value="PhoD-like_MPP"/>
</dbReference>
<proteinExistence type="predicted"/>
<keyword evidence="1" id="KW-0472">Membrane</keyword>
<feature type="transmembrane region" description="Helical" evidence="1">
    <location>
        <begin position="86"/>
        <end position="107"/>
    </location>
</feature>
<reference evidence="3" key="1">
    <citation type="submission" date="2020-05" db="EMBL/GenBank/DDBJ databases">
        <title>Mycena genomes resolve the evolution of fungal bioluminescence.</title>
        <authorList>
            <person name="Tsai I.J."/>
        </authorList>
    </citation>
    <scope>NUCLEOTIDE SEQUENCE</scope>
    <source>
        <strain evidence="3">CCC161011</strain>
    </source>
</reference>
<dbReference type="CDD" id="cd07389">
    <property type="entry name" value="MPP_PhoD"/>
    <property type="match status" value="1"/>
</dbReference>
<dbReference type="Pfam" id="PF09423">
    <property type="entry name" value="PhoD"/>
    <property type="match status" value="1"/>
</dbReference>
<evidence type="ECO:0000259" key="2">
    <source>
        <dbReference type="Pfam" id="PF09423"/>
    </source>
</evidence>
<comment type="caution">
    <text evidence="3">The sequence shown here is derived from an EMBL/GenBank/DDBJ whole genome shotgun (WGS) entry which is preliminary data.</text>
</comment>
<accession>A0A8H7DEU7</accession>
<dbReference type="Proteomes" id="UP000620124">
    <property type="component" value="Unassembled WGS sequence"/>
</dbReference>
<feature type="transmembrane region" description="Helical" evidence="1">
    <location>
        <begin position="7"/>
        <end position="29"/>
    </location>
</feature>
<dbReference type="InterPro" id="IPR052900">
    <property type="entry name" value="Phospholipid_Metab_Enz"/>
</dbReference>
<gene>
    <name evidence="3" type="ORF">MVEN_00218300</name>
</gene>
<dbReference type="SUPFAM" id="SSF56300">
    <property type="entry name" value="Metallo-dependent phosphatases"/>
    <property type="match status" value="1"/>
</dbReference>
<protein>
    <submittedName>
        <fullName evidence="3">Alkaline phosphatase family protein</fullName>
    </submittedName>
</protein>
<keyword evidence="1" id="KW-0812">Transmembrane</keyword>
<dbReference type="InterPro" id="IPR038607">
    <property type="entry name" value="PhoD-like_sf"/>
</dbReference>
<keyword evidence="4" id="KW-1185">Reference proteome</keyword>
<dbReference type="AlphaFoldDB" id="A0A8H7DEU7"/>
<evidence type="ECO:0000256" key="1">
    <source>
        <dbReference type="SAM" id="Phobius"/>
    </source>
</evidence>
<dbReference type="OrthoDB" id="2100241at2759"/>
<dbReference type="Gene3D" id="3.60.21.70">
    <property type="entry name" value="PhoD-like phosphatase"/>
    <property type="match status" value="1"/>
</dbReference>
<dbReference type="EMBL" id="JACAZI010000002">
    <property type="protein sequence ID" value="KAF7368921.1"/>
    <property type="molecule type" value="Genomic_DNA"/>
</dbReference>
<organism evidence="3 4">
    <name type="scientific">Mycena venus</name>
    <dbReference type="NCBI Taxonomy" id="2733690"/>
    <lineage>
        <taxon>Eukaryota</taxon>
        <taxon>Fungi</taxon>
        <taxon>Dikarya</taxon>
        <taxon>Basidiomycota</taxon>
        <taxon>Agaricomycotina</taxon>
        <taxon>Agaricomycetes</taxon>
        <taxon>Agaricomycetidae</taxon>
        <taxon>Agaricales</taxon>
        <taxon>Marasmiineae</taxon>
        <taxon>Mycenaceae</taxon>
        <taxon>Mycena</taxon>
    </lineage>
</organism>
<feature type="domain" description="PhoD-like phosphatase metallophosphatase" evidence="2">
    <location>
        <begin position="232"/>
        <end position="478"/>
    </location>
</feature>
<dbReference type="PANTHER" id="PTHR43606:SF2">
    <property type="entry name" value="ALKALINE PHOSPHATASE FAMILY PROTEIN (AFU_ORTHOLOGUE AFUA_5G03860)"/>
    <property type="match status" value="1"/>
</dbReference>
<sequence length="540" mass="61379">MVAQKALWAISAASTLYLRATAFFFVRMLPVGYRFMPRIAAAFAISLTSFILSRQSVRSRSRTGINNTLHSAVPILLGTYSRRNPLGSFTGLLLNMFAFLACMDFIYRAHILHSSESLAFSRTGYVDSTSARIVLREPAIPSPLRFTYTDSTRSGAKVVHVPELTEESDFTATIKLAGLIPGMRYFYNISGTHTGSFVTSAKNLKKFSIISTSCQKPFYPYSPFSHALAIPGLSHLARHVESEPPEFILFLGDFIYSDLPVQLDSLTTKFYRQLYRQIYASPSWTRTLRDLPWIHIFDDHEFINDYHPGIVNGEALYSSAMDPFEHYQRAANPPRSDNDVRKTYTQFQRGDASFFVLDTRTYRSTPPAKASGEKGRRTMLGAEQLAELLQWIKTEKGWKVLVSGVPMTRNWSEGSDEMDSWAGYLDEREVILQALWRVGGGIIISGDRHEHATVKFRPPPGYPESHTVIEFSTSPLSFFYQPFLREYVSHDETIFNLPQGSSKFGQFSFDSSDKESWVIGFELIVDGQMAWNYEHVWKRM</sequence>
<keyword evidence="1" id="KW-1133">Transmembrane helix</keyword>
<evidence type="ECO:0000313" key="4">
    <source>
        <dbReference type="Proteomes" id="UP000620124"/>
    </source>
</evidence>
<evidence type="ECO:0000313" key="3">
    <source>
        <dbReference type="EMBL" id="KAF7368921.1"/>
    </source>
</evidence>
<feature type="transmembrane region" description="Helical" evidence="1">
    <location>
        <begin position="35"/>
        <end position="52"/>
    </location>
</feature>
<dbReference type="InterPro" id="IPR029052">
    <property type="entry name" value="Metallo-depent_PP-like"/>
</dbReference>
<dbReference type="PANTHER" id="PTHR43606">
    <property type="entry name" value="PHOSPHATASE, PUTATIVE (AFU_ORTHOLOGUE AFUA_6G08710)-RELATED"/>
    <property type="match status" value="1"/>
</dbReference>
<name>A0A8H7DEU7_9AGAR</name>